<keyword evidence="1" id="KW-0472">Membrane</keyword>
<keyword evidence="1" id="KW-0812">Transmembrane</keyword>
<evidence type="ECO:0008006" key="4">
    <source>
        <dbReference type="Google" id="ProtNLM"/>
    </source>
</evidence>
<evidence type="ECO:0000313" key="3">
    <source>
        <dbReference type="Proteomes" id="UP000447833"/>
    </source>
</evidence>
<feature type="transmembrane region" description="Helical" evidence="1">
    <location>
        <begin position="103"/>
        <end position="122"/>
    </location>
</feature>
<dbReference type="GO" id="GO:0016020">
    <property type="term" value="C:membrane"/>
    <property type="evidence" value="ECO:0007669"/>
    <property type="project" value="InterPro"/>
</dbReference>
<dbReference type="AlphaFoldDB" id="A0A845F489"/>
<feature type="transmembrane region" description="Helical" evidence="1">
    <location>
        <begin position="284"/>
        <end position="303"/>
    </location>
</feature>
<dbReference type="RefSeq" id="WP_160921413.1">
    <property type="nucleotide sequence ID" value="NZ_WMEY01000010.1"/>
</dbReference>
<dbReference type="Proteomes" id="UP000447833">
    <property type="component" value="Unassembled WGS sequence"/>
</dbReference>
<feature type="transmembrane region" description="Helical" evidence="1">
    <location>
        <begin position="134"/>
        <end position="155"/>
    </location>
</feature>
<keyword evidence="1" id="KW-1133">Transmembrane helix</keyword>
<dbReference type="Pfam" id="PF05975">
    <property type="entry name" value="EcsB"/>
    <property type="match status" value="1"/>
</dbReference>
<feature type="transmembrane region" description="Helical" evidence="1">
    <location>
        <begin position="52"/>
        <end position="72"/>
    </location>
</feature>
<protein>
    <recommendedName>
        <fullName evidence="4">ABC transporter permease</fullName>
    </recommendedName>
</protein>
<name>A0A845F489_9BACL</name>
<organism evidence="2 3">
    <name type="scientific">Guptibacillus hwajinpoensis</name>
    <dbReference type="NCBI Taxonomy" id="208199"/>
    <lineage>
        <taxon>Bacteria</taxon>
        <taxon>Bacillati</taxon>
        <taxon>Bacillota</taxon>
        <taxon>Bacilli</taxon>
        <taxon>Bacillales</taxon>
        <taxon>Guptibacillaceae</taxon>
        <taxon>Guptibacillus</taxon>
    </lineage>
</organism>
<dbReference type="InterPro" id="IPR010288">
    <property type="entry name" value="EcsB_ABC"/>
</dbReference>
<evidence type="ECO:0000313" key="2">
    <source>
        <dbReference type="EMBL" id="MYL65773.1"/>
    </source>
</evidence>
<gene>
    <name evidence="2" type="ORF">GLW07_20635</name>
</gene>
<feature type="transmembrane region" description="Helical" evidence="1">
    <location>
        <begin position="378"/>
        <end position="399"/>
    </location>
</feature>
<sequence>MMQLQTLWKERAGAFWNIAMRYFRLIGNSSFLFTLVLALIFGAYYYSEILKVLPESFPGVAVITIVAAIVLVRTPLRFFLSEADLVFMLPAENRLQGYFRKSLMYSFALQVFTTVVVMTILAPLYQHEMAAGTGYYVFVICVLIVLKGANVLMKWMELYLPAHHSTIVYILARLAVTIIFTYLLLIQAQWFYVALAAVLFVVTFFLMFLPLQRKYAIKWEKLLAMDEKQSMKFYRTANLFTDVPKLKQSVKQRRFLSSLGEKLLPSDSVYATLYQKAFIRSNEYFGIYFRLWLLGLAVVAFVPGLIGKVIGAALVIYLTATQLRTLYPHYQAHVMVKLYPLSDHEQGKAFRLMLLRLLGAQAVTFAALSYLLSLDVIVFLSVVLAGSAAVTVATSRAAVVRRSVS</sequence>
<dbReference type="EMBL" id="WMEY01000010">
    <property type="protein sequence ID" value="MYL65773.1"/>
    <property type="molecule type" value="Genomic_DNA"/>
</dbReference>
<proteinExistence type="predicted"/>
<feature type="transmembrane region" description="Helical" evidence="1">
    <location>
        <begin position="309"/>
        <end position="327"/>
    </location>
</feature>
<reference evidence="2 3" key="1">
    <citation type="submission" date="2019-11" db="EMBL/GenBank/DDBJ databases">
        <title>Genome sequences of 17 halophilic strains isolated from different environments.</title>
        <authorList>
            <person name="Furrow R.E."/>
        </authorList>
    </citation>
    <scope>NUCLEOTIDE SEQUENCE [LARGE SCALE GENOMIC DNA]</scope>
    <source>
        <strain evidence="2 3">22506_14_FS</strain>
    </source>
</reference>
<dbReference type="PIRSF" id="PIRSF037259">
    <property type="entry name" value="EcsB_ABC"/>
    <property type="match status" value="1"/>
</dbReference>
<feature type="transmembrane region" description="Helical" evidence="1">
    <location>
        <begin position="167"/>
        <end position="185"/>
    </location>
</feature>
<feature type="transmembrane region" description="Helical" evidence="1">
    <location>
        <begin position="21"/>
        <end position="46"/>
    </location>
</feature>
<comment type="caution">
    <text evidence="2">The sequence shown here is derived from an EMBL/GenBank/DDBJ whole genome shotgun (WGS) entry which is preliminary data.</text>
</comment>
<feature type="transmembrane region" description="Helical" evidence="1">
    <location>
        <begin position="354"/>
        <end position="372"/>
    </location>
</feature>
<evidence type="ECO:0000256" key="1">
    <source>
        <dbReference type="SAM" id="Phobius"/>
    </source>
</evidence>
<accession>A0A845F489</accession>
<feature type="transmembrane region" description="Helical" evidence="1">
    <location>
        <begin position="191"/>
        <end position="211"/>
    </location>
</feature>